<evidence type="ECO:0000256" key="1">
    <source>
        <dbReference type="SAM" id="Phobius"/>
    </source>
</evidence>
<reference evidence="2 3" key="1">
    <citation type="submission" date="2019-05" db="EMBL/GenBank/DDBJ databases">
        <title>Hymenobacter edaphi sp. nov., isolated from abandoned arsenic-contaminated farmland soil.</title>
        <authorList>
            <person name="Nie L."/>
        </authorList>
    </citation>
    <scope>NUCLEOTIDE SEQUENCE [LARGE SCALE GENOMIC DNA]</scope>
    <source>
        <strain evidence="2 3">1-3-3-8</strain>
    </source>
</reference>
<keyword evidence="3" id="KW-1185">Reference proteome</keyword>
<feature type="transmembrane region" description="Helical" evidence="1">
    <location>
        <begin position="71"/>
        <end position="95"/>
    </location>
</feature>
<keyword evidence="1" id="KW-0812">Transmembrane</keyword>
<dbReference type="RefSeq" id="WP_138081627.1">
    <property type="nucleotide sequence ID" value="NZ_VAJM01000016.1"/>
</dbReference>
<evidence type="ECO:0000313" key="2">
    <source>
        <dbReference type="EMBL" id="TLM88752.1"/>
    </source>
</evidence>
<dbReference type="AlphaFoldDB" id="A0A5R8WJV7"/>
<evidence type="ECO:0008006" key="4">
    <source>
        <dbReference type="Google" id="ProtNLM"/>
    </source>
</evidence>
<name>A0A5R8WJV7_9BACT</name>
<gene>
    <name evidence="2" type="ORF">FDY95_23245</name>
</gene>
<keyword evidence="1" id="KW-1133">Transmembrane helix</keyword>
<keyword evidence="1" id="KW-0472">Membrane</keyword>
<dbReference type="Proteomes" id="UP000305517">
    <property type="component" value="Unassembled WGS sequence"/>
</dbReference>
<comment type="caution">
    <text evidence="2">The sequence shown here is derived from an EMBL/GenBank/DDBJ whole genome shotgun (WGS) entry which is preliminary data.</text>
</comment>
<protein>
    <recommendedName>
        <fullName evidence="4">DUF1453 domain-containing protein</fullName>
    </recommendedName>
</protein>
<accession>A0A5R8WJV7</accession>
<feature type="transmembrane region" description="Helical" evidence="1">
    <location>
        <begin position="6"/>
        <end position="27"/>
    </location>
</feature>
<evidence type="ECO:0000313" key="3">
    <source>
        <dbReference type="Proteomes" id="UP000305517"/>
    </source>
</evidence>
<feature type="transmembrane region" description="Helical" evidence="1">
    <location>
        <begin position="127"/>
        <end position="149"/>
    </location>
</feature>
<organism evidence="2 3">
    <name type="scientific">Hymenobacter jeollabukensis</name>
    <dbReference type="NCBI Taxonomy" id="2025313"/>
    <lineage>
        <taxon>Bacteria</taxon>
        <taxon>Pseudomonadati</taxon>
        <taxon>Bacteroidota</taxon>
        <taxon>Cytophagia</taxon>
        <taxon>Cytophagales</taxon>
        <taxon>Hymenobacteraceae</taxon>
        <taxon>Hymenobacter</taxon>
    </lineage>
</organism>
<feature type="transmembrane region" description="Helical" evidence="1">
    <location>
        <begin position="102"/>
        <end position="121"/>
    </location>
</feature>
<dbReference type="EMBL" id="VAJM01000016">
    <property type="protein sequence ID" value="TLM88752.1"/>
    <property type="molecule type" value="Genomic_DNA"/>
</dbReference>
<feature type="transmembrane region" description="Helical" evidence="1">
    <location>
        <begin position="39"/>
        <end position="59"/>
    </location>
</feature>
<proteinExistence type="predicted"/>
<sequence>MLQPDLLLILLPLVVAAVQVGLLHYAYRIAGGLRYNHRTFLLLRAGWLVLLGVPTLVLMRDALGGLPPFPVEWMVTLGLLVVLVREASGLVLFRYTQAQNKLAVVGLGLLGALLLASWSFYEPQPSALGFPLQLYLSWGLGLLVGGTWVHRMRRNKVRDAFEPRSSASSTTTA</sequence>